<dbReference type="AlphaFoldDB" id="K3WU23"/>
<reference evidence="2" key="3">
    <citation type="submission" date="2015-02" db="UniProtKB">
        <authorList>
            <consortium name="EnsemblProtists"/>
        </authorList>
    </citation>
    <scope>IDENTIFICATION</scope>
    <source>
        <strain evidence="2">DAOM BR144</strain>
    </source>
</reference>
<reference evidence="3" key="2">
    <citation type="submission" date="2010-04" db="EMBL/GenBank/DDBJ databases">
        <authorList>
            <person name="Buell R."/>
            <person name="Hamilton J."/>
            <person name="Hostetler J."/>
        </authorList>
    </citation>
    <scope>NUCLEOTIDE SEQUENCE [LARGE SCALE GENOMIC DNA]</scope>
    <source>
        <strain evidence="3">DAOM:BR144</strain>
    </source>
</reference>
<evidence type="ECO:0000313" key="3">
    <source>
        <dbReference type="Proteomes" id="UP000019132"/>
    </source>
</evidence>
<sequence>MRDQIQALWKALGPHTEFVFMNAPLEAQGKADAMIEEHYDRVRPFYEWARIHVDVSGQPISISTPKVAAQVRERAGNDTEWFMRYYGLAEAIAYADDQIRQHGPFDVAISFLKASCSS</sequence>
<evidence type="ECO:0000313" key="2">
    <source>
        <dbReference type="EnsemblProtists" id="PYU1_T008469"/>
    </source>
</evidence>
<dbReference type="Gene3D" id="3.40.50.1820">
    <property type="entry name" value="alpha/beta hydrolase"/>
    <property type="match status" value="1"/>
</dbReference>
<dbReference type="InterPro" id="IPR029058">
    <property type="entry name" value="AB_hydrolase_fold"/>
</dbReference>
<dbReference type="InterPro" id="IPR005645">
    <property type="entry name" value="FSH-like_dom"/>
</dbReference>
<dbReference type="VEuPathDB" id="FungiDB:PYU1_G008453"/>
<dbReference type="EMBL" id="GL376613">
    <property type="status" value="NOT_ANNOTATED_CDS"/>
    <property type="molecule type" value="Genomic_DNA"/>
</dbReference>
<dbReference type="Pfam" id="PF03959">
    <property type="entry name" value="FSH1"/>
    <property type="match status" value="1"/>
</dbReference>
<name>K3WU23_GLOUD</name>
<dbReference type="HOGENOM" id="CLU_160994_0_0_1"/>
<proteinExistence type="predicted"/>
<feature type="domain" description="Serine hydrolase" evidence="1">
    <location>
        <begin position="2"/>
        <end position="111"/>
    </location>
</feature>
<accession>K3WU23</accession>
<dbReference type="InParanoid" id="K3WU23"/>
<dbReference type="Proteomes" id="UP000019132">
    <property type="component" value="Unassembled WGS sequence"/>
</dbReference>
<keyword evidence="3" id="KW-1185">Reference proteome</keyword>
<evidence type="ECO:0000259" key="1">
    <source>
        <dbReference type="Pfam" id="PF03959"/>
    </source>
</evidence>
<organism evidence="2 3">
    <name type="scientific">Globisporangium ultimum (strain ATCC 200006 / CBS 805.95 / DAOM BR144)</name>
    <name type="common">Pythium ultimum</name>
    <dbReference type="NCBI Taxonomy" id="431595"/>
    <lineage>
        <taxon>Eukaryota</taxon>
        <taxon>Sar</taxon>
        <taxon>Stramenopiles</taxon>
        <taxon>Oomycota</taxon>
        <taxon>Peronosporomycetes</taxon>
        <taxon>Pythiales</taxon>
        <taxon>Pythiaceae</taxon>
        <taxon>Globisporangium</taxon>
    </lineage>
</organism>
<protein>
    <recommendedName>
        <fullName evidence="1">Serine hydrolase domain-containing protein</fullName>
    </recommendedName>
</protein>
<dbReference type="EnsemblProtists" id="PYU1_T008469">
    <property type="protein sequence ID" value="PYU1_T008469"/>
    <property type="gene ID" value="PYU1_G008453"/>
</dbReference>
<reference evidence="3" key="1">
    <citation type="journal article" date="2010" name="Genome Biol.">
        <title>Genome sequence of the necrotrophic plant pathogen Pythium ultimum reveals original pathogenicity mechanisms and effector repertoire.</title>
        <authorList>
            <person name="Levesque C.A."/>
            <person name="Brouwer H."/>
            <person name="Cano L."/>
            <person name="Hamilton J.P."/>
            <person name="Holt C."/>
            <person name="Huitema E."/>
            <person name="Raffaele S."/>
            <person name="Robideau G.P."/>
            <person name="Thines M."/>
            <person name="Win J."/>
            <person name="Zerillo M.M."/>
            <person name="Beakes G.W."/>
            <person name="Boore J.L."/>
            <person name="Busam D."/>
            <person name="Dumas B."/>
            <person name="Ferriera S."/>
            <person name="Fuerstenberg S.I."/>
            <person name="Gachon C.M."/>
            <person name="Gaulin E."/>
            <person name="Govers F."/>
            <person name="Grenville-Briggs L."/>
            <person name="Horner N."/>
            <person name="Hostetler J."/>
            <person name="Jiang R.H."/>
            <person name="Johnson J."/>
            <person name="Krajaejun T."/>
            <person name="Lin H."/>
            <person name="Meijer H.J."/>
            <person name="Moore B."/>
            <person name="Morris P."/>
            <person name="Phuntmart V."/>
            <person name="Puiu D."/>
            <person name="Shetty J."/>
            <person name="Stajich J.E."/>
            <person name="Tripathy S."/>
            <person name="Wawra S."/>
            <person name="van West P."/>
            <person name="Whitty B.R."/>
            <person name="Coutinho P.M."/>
            <person name="Henrissat B."/>
            <person name="Martin F."/>
            <person name="Thomas P.D."/>
            <person name="Tyler B.M."/>
            <person name="De Vries R.P."/>
            <person name="Kamoun S."/>
            <person name="Yandell M."/>
            <person name="Tisserat N."/>
            <person name="Buell C.R."/>
        </authorList>
    </citation>
    <scope>NUCLEOTIDE SEQUENCE</scope>
    <source>
        <strain evidence="3">DAOM:BR144</strain>
    </source>
</reference>
<dbReference type="STRING" id="431595.K3WU23"/>